<keyword evidence="2" id="KW-1185">Reference proteome</keyword>
<evidence type="ECO:0000313" key="1">
    <source>
        <dbReference type="EMBL" id="BCK81337.1"/>
    </source>
</evidence>
<accession>A0A810Q502</accession>
<reference evidence="1" key="1">
    <citation type="submission" date="2020-09" db="EMBL/GenBank/DDBJ databases">
        <title>New species isolated from human feces.</title>
        <authorList>
            <person name="Kitahara M."/>
            <person name="Shigeno Y."/>
            <person name="Shime M."/>
            <person name="Matsumoto Y."/>
            <person name="Nakamura S."/>
            <person name="Motooka D."/>
            <person name="Fukuoka S."/>
            <person name="Nishikawa H."/>
            <person name="Benno Y."/>
        </authorList>
    </citation>
    <scope>NUCLEOTIDE SEQUENCE</scope>
    <source>
        <strain evidence="1">MM50</strain>
    </source>
</reference>
<dbReference type="Proteomes" id="UP000681035">
    <property type="component" value="Chromosome"/>
</dbReference>
<name>A0A810Q502_9FIRM</name>
<proteinExistence type="predicted"/>
<dbReference type="EMBL" id="AP023418">
    <property type="protein sequence ID" value="BCK81337.1"/>
    <property type="molecule type" value="Genomic_DNA"/>
</dbReference>
<organism evidence="1 2">
    <name type="scientific">Vescimonas coprocola</name>
    <dbReference type="NCBI Taxonomy" id="2714355"/>
    <lineage>
        <taxon>Bacteria</taxon>
        <taxon>Bacillati</taxon>
        <taxon>Bacillota</taxon>
        <taxon>Clostridia</taxon>
        <taxon>Eubacteriales</taxon>
        <taxon>Oscillospiraceae</taxon>
        <taxon>Vescimonas</taxon>
    </lineage>
</organism>
<protein>
    <submittedName>
        <fullName evidence="1">Uncharacterized protein</fullName>
    </submittedName>
</protein>
<dbReference type="AlphaFoldDB" id="A0A810Q502"/>
<dbReference type="KEGG" id="vcop:MM50RIKEN_11000"/>
<gene>
    <name evidence="1" type="ORF">MM50RIKEN_11000</name>
</gene>
<evidence type="ECO:0000313" key="2">
    <source>
        <dbReference type="Proteomes" id="UP000681035"/>
    </source>
</evidence>
<sequence>MLFWWLEKNKDLTTKQMVDELYSLICNRINDPITYKELKSKKLGLDTKGIIPVQV</sequence>